<evidence type="ECO:0000313" key="2">
    <source>
        <dbReference type="Proteomes" id="UP000198742"/>
    </source>
</evidence>
<evidence type="ECO:0000313" key="1">
    <source>
        <dbReference type="EMBL" id="SEB48403.1"/>
    </source>
</evidence>
<protein>
    <recommendedName>
        <fullName evidence="3">MalT-like TPR region domain-containing protein</fullName>
    </recommendedName>
</protein>
<dbReference type="Gene3D" id="1.25.40.10">
    <property type="entry name" value="Tetratricopeptide repeat domain"/>
    <property type="match status" value="1"/>
</dbReference>
<dbReference type="InterPro" id="IPR011990">
    <property type="entry name" value="TPR-like_helical_dom_sf"/>
</dbReference>
<proteinExistence type="predicted"/>
<keyword evidence="2" id="KW-1185">Reference proteome</keyword>
<sequence>MTEALAAGMPNDIDLVRGMSEREDRGLMALSVPEAVTDALAVSLLEACGLGQSARRFAGLIRSCAFVVDRNGEWRLSDDAKTYLQPLCFQAKELWFEVNSILFDLAKSAGARDESLPTYLRDPAGRAYHLAAIDPEAGTATYSDLAVAAEFDGDQSTTWLANRLARDQQQLGVLPNESTALDFLNAMSLYSDGARSAAIEGLRPVAAAKGASMPIAVACHLVGRWDGDRRSDVDYRIAVKMLRRSIRIGEQLGNALHVAQAQHSLALILLINDREQKHQEAHALLDKSLQTLLREHDSFGAAKVLHTYGQSLGRSSRASDWRQAQGMMLQSLRIGEALGKRRHETLVMRSLADLLDKTNSNLAGTVHVLADRMGSRDMR</sequence>
<reference evidence="2" key="1">
    <citation type="submission" date="2016-10" db="EMBL/GenBank/DDBJ databases">
        <authorList>
            <person name="Varghese N."/>
            <person name="Submissions S."/>
        </authorList>
    </citation>
    <scope>NUCLEOTIDE SEQUENCE [LARGE SCALE GENOMIC DNA]</scope>
    <source>
        <strain evidence="2">DSM 22017</strain>
    </source>
</reference>
<dbReference type="EMBL" id="FNRT01000002">
    <property type="protein sequence ID" value="SEB48403.1"/>
    <property type="molecule type" value="Genomic_DNA"/>
</dbReference>
<gene>
    <name evidence="1" type="ORF">SAMN04489844_0247</name>
</gene>
<dbReference type="RefSeq" id="WP_139306426.1">
    <property type="nucleotide sequence ID" value="NZ_FNRT01000002.1"/>
</dbReference>
<evidence type="ECO:0008006" key="3">
    <source>
        <dbReference type="Google" id="ProtNLM"/>
    </source>
</evidence>
<dbReference type="OrthoDB" id="9856909at2"/>
<dbReference type="Proteomes" id="UP000198742">
    <property type="component" value="Unassembled WGS sequence"/>
</dbReference>
<accession>A0A1H4JQ72</accession>
<dbReference type="AlphaFoldDB" id="A0A1H4JQ72"/>
<organism evidence="1 2">
    <name type="scientific">Nocardioides exalbidus</name>
    <dbReference type="NCBI Taxonomy" id="402596"/>
    <lineage>
        <taxon>Bacteria</taxon>
        <taxon>Bacillati</taxon>
        <taxon>Actinomycetota</taxon>
        <taxon>Actinomycetes</taxon>
        <taxon>Propionibacteriales</taxon>
        <taxon>Nocardioidaceae</taxon>
        <taxon>Nocardioides</taxon>
    </lineage>
</organism>
<name>A0A1H4JQ72_9ACTN</name>